<dbReference type="PANTHER" id="PTHR46847">
    <property type="entry name" value="D-ALLOSE-BINDING PERIPLASMIC PROTEIN-RELATED"/>
    <property type="match status" value="1"/>
</dbReference>
<gene>
    <name evidence="6" type="ORF">SAMN05421762_0814</name>
</gene>
<dbReference type="Proteomes" id="UP000231644">
    <property type="component" value="Unassembled WGS sequence"/>
</dbReference>
<keyword evidence="3 4" id="KW-0732">Signal</keyword>
<accession>A0A1I1J1W2</accession>
<dbReference type="EMBL" id="FOLX01000001">
    <property type="protein sequence ID" value="SFC40608.1"/>
    <property type="molecule type" value="Genomic_DNA"/>
</dbReference>
<name>A0A1I1J1W2_9RHOB</name>
<dbReference type="PANTHER" id="PTHR46847:SF1">
    <property type="entry name" value="D-ALLOSE-BINDING PERIPLASMIC PROTEIN-RELATED"/>
    <property type="match status" value="1"/>
</dbReference>
<dbReference type="InterPro" id="IPR028082">
    <property type="entry name" value="Peripla_BP_I"/>
</dbReference>
<evidence type="ECO:0000259" key="5">
    <source>
        <dbReference type="Pfam" id="PF13407"/>
    </source>
</evidence>
<dbReference type="InterPro" id="IPR025997">
    <property type="entry name" value="SBP_2_dom"/>
</dbReference>
<feature type="domain" description="Periplasmic binding protein" evidence="5">
    <location>
        <begin position="27"/>
        <end position="284"/>
    </location>
</feature>
<feature type="signal peptide" evidence="4">
    <location>
        <begin position="1"/>
        <end position="23"/>
    </location>
</feature>
<dbReference type="CDD" id="cd01536">
    <property type="entry name" value="PBP1_ABC_sugar_binding-like"/>
    <property type="match status" value="1"/>
</dbReference>
<evidence type="ECO:0000256" key="1">
    <source>
        <dbReference type="ARBA" id="ARBA00004196"/>
    </source>
</evidence>
<evidence type="ECO:0000313" key="6">
    <source>
        <dbReference type="EMBL" id="SFC40608.1"/>
    </source>
</evidence>
<dbReference type="SUPFAM" id="SSF53822">
    <property type="entry name" value="Periplasmic binding protein-like I"/>
    <property type="match status" value="1"/>
</dbReference>
<evidence type="ECO:0000313" key="7">
    <source>
        <dbReference type="Proteomes" id="UP000231644"/>
    </source>
</evidence>
<dbReference type="Gene3D" id="3.40.50.2300">
    <property type="match status" value="2"/>
</dbReference>
<comment type="similarity">
    <text evidence="2">Belongs to the bacterial solute-binding protein 2 family.</text>
</comment>
<comment type="subcellular location">
    <subcellularLocation>
        <location evidence="1">Cell envelope</location>
    </subcellularLocation>
</comment>
<organism evidence="6 7">
    <name type="scientific">Pseudooceanicola nitratireducens</name>
    <dbReference type="NCBI Taxonomy" id="517719"/>
    <lineage>
        <taxon>Bacteria</taxon>
        <taxon>Pseudomonadati</taxon>
        <taxon>Pseudomonadota</taxon>
        <taxon>Alphaproteobacteria</taxon>
        <taxon>Rhodobacterales</taxon>
        <taxon>Paracoccaceae</taxon>
        <taxon>Pseudooceanicola</taxon>
    </lineage>
</organism>
<keyword evidence="7" id="KW-1185">Reference proteome</keyword>
<sequence>MNVKFTLAGATLAALLAGTAAQAQDVIGYITKSATNAGWMMINQGAADAAEEEGVKLVSVGPSFQGDLSSQLEVFENLVAQGAKAIGVAPVDSSGIAPAVNDAMSAGIPIIAIDTGVSGAEVTSFVATDNYAVAKEQGNAAAALVADGDAVIYVTGNQAQSTGQERRNGFVEAFSAARPNSEIVEVPTEWDSAQAQEGVEAILNARDDIKMVVNAWDGGTMGAKAALENLGYGAGDVKLVGFDGASDAIVAMDEGWVHADTAQMLYQMGYQGIKAAAAAARGEEVSPRIDTGYFLVTPETSAEYKKMIGME</sequence>
<evidence type="ECO:0000256" key="2">
    <source>
        <dbReference type="ARBA" id="ARBA00007639"/>
    </source>
</evidence>
<dbReference type="STRING" id="517719.SAMN05421762_0814"/>
<dbReference type="RefSeq" id="WP_093450683.1">
    <property type="nucleotide sequence ID" value="NZ_BAABWI010000001.1"/>
</dbReference>
<evidence type="ECO:0000256" key="3">
    <source>
        <dbReference type="ARBA" id="ARBA00022729"/>
    </source>
</evidence>
<evidence type="ECO:0000256" key="4">
    <source>
        <dbReference type="SAM" id="SignalP"/>
    </source>
</evidence>
<dbReference type="OrthoDB" id="9804917at2"/>
<feature type="chain" id="PRO_5014156405" evidence="4">
    <location>
        <begin position="24"/>
        <end position="311"/>
    </location>
</feature>
<reference evidence="6 7" key="1">
    <citation type="submission" date="2016-10" db="EMBL/GenBank/DDBJ databases">
        <authorList>
            <person name="de Groot N.N."/>
        </authorList>
    </citation>
    <scope>NUCLEOTIDE SEQUENCE [LARGE SCALE GENOMIC DNA]</scope>
    <source>
        <strain evidence="6 7">DSM 29619</strain>
    </source>
</reference>
<protein>
    <submittedName>
        <fullName evidence="6">Monosaccharide ABC transporter substrate-binding protein, CUT2 family</fullName>
    </submittedName>
</protein>
<dbReference type="GO" id="GO:0030313">
    <property type="term" value="C:cell envelope"/>
    <property type="evidence" value="ECO:0007669"/>
    <property type="project" value="UniProtKB-SubCell"/>
</dbReference>
<proteinExistence type="inferred from homology"/>
<dbReference type="GO" id="GO:0030246">
    <property type="term" value="F:carbohydrate binding"/>
    <property type="evidence" value="ECO:0007669"/>
    <property type="project" value="UniProtKB-ARBA"/>
</dbReference>
<dbReference type="Pfam" id="PF13407">
    <property type="entry name" value="Peripla_BP_4"/>
    <property type="match status" value="1"/>
</dbReference>
<dbReference type="AlphaFoldDB" id="A0A1I1J1W2"/>